<feature type="chain" id="PRO_5003925828" description="DUF1254 domain-containing protein" evidence="1">
    <location>
        <begin position="20"/>
        <end position="187"/>
    </location>
</feature>
<protein>
    <recommendedName>
        <fullName evidence="4">DUF1254 domain-containing protein</fullName>
    </recommendedName>
</protein>
<organism evidence="2 3">
    <name type="scientific">Massilia timonae CCUG 45783</name>
    <dbReference type="NCBI Taxonomy" id="883126"/>
    <lineage>
        <taxon>Bacteria</taxon>
        <taxon>Pseudomonadati</taxon>
        <taxon>Pseudomonadota</taxon>
        <taxon>Betaproteobacteria</taxon>
        <taxon>Burkholderiales</taxon>
        <taxon>Oxalobacteraceae</taxon>
        <taxon>Telluria group</taxon>
        <taxon>Massilia</taxon>
    </lineage>
</organism>
<dbReference type="HOGENOM" id="CLU_1446082_0_0_4"/>
<gene>
    <name evidence="2" type="ORF">HMPREF9710_00139</name>
</gene>
<comment type="caution">
    <text evidence="2">The sequence shown here is derived from an EMBL/GenBank/DDBJ whole genome shotgun (WGS) entry which is preliminary data.</text>
</comment>
<dbReference type="EMBL" id="AGZI01000002">
    <property type="protein sequence ID" value="EKU84704.1"/>
    <property type="molecule type" value="Genomic_DNA"/>
</dbReference>
<dbReference type="OrthoDB" id="8755702at2"/>
<evidence type="ECO:0000256" key="1">
    <source>
        <dbReference type="SAM" id="SignalP"/>
    </source>
</evidence>
<name>K9DIT3_9BURK</name>
<dbReference type="AlphaFoldDB" id="K9DIT3"/>
<accession>K9DIT3</accession>
<dbReference type="PATRIC" id="fig|883126.3.peg.144"/>
<dbReference type="RefSeq" id="WP_005662913.1">
    <property type="nucleotide sequence ID" value="NZ_JH992922.1"/>
</dbReference>
<evidence type="ECO:0000313" key="3">
    <source>
        <dbReference type="Proteomes" id="UP000009874"/>
    </source>
</evidence>
<evidence type="ECO:0008006" key="4">
    <source>
        <dbReference type="Google" id="ProtNLM"/>
    </source>
</evidence>
<sequence length="187" mass="20718">MKYTGFFLAGIILAGAAIAATPASPAVQAMKRIAGVYKHRFMSGVIVPGKDETESYQAEDIVEIVPYDRDHVYLRVHLDFFNGHSCGIYGMARFEDGMFVYRDPAPPIVGDFPCVLKVGEKDGMLTLTDRSPPNAGRTCEAYCGARGSLNYEIGMDKRRPIRYLERLKGSRQYKDARDALLQSIPAS</sequence>
<dbReference type="Proteomes" id="UP000009874">
    <property type="component" value="Unassembled WGS sequence"/>
</dbReference>
<feature type="signal peptide" evidence="1">
    <location>
        <begin position="1"/>
        <end position="19"/>
    </location>
</feature>
<keyword evidence="1" id="KW-0732">Signal</keyword>
<reference evidence="2 3" key="1">
    <citation type="submission" date="2012-09" db="EMBL/GenBank/DDBJ databases">
        <title>The Genome Sequence of Massilia timonae CCUG 45783.</title>
        <authorList>
            <consortium name="The Broad Institute Genome Sequencing Platform"/>
            <person name="Earl A."/>
            <person name="Ward D."/>
            <person name="Feldgarden M."/>
            <person name="Gevers D."/>
            <person name="Huys G."/>
            <person name="Walker B."/>
            <person name="Young S.K."/>
            <person name="Zeng Q."/>
            <person name="Gargeya S."/>
            <person name="Fitzgerald M."/>
            <person name="Haas B."/>
            <person name="Abouelleil A."/>
            <person name="Alvarado L."/>
            <person name="Arachchi H.M."/>
            <person name="Berlin A.M."/>
            <person name="Chapman S.B."/>
            <person name="Goldberg J."/>
            <person name="Griggs A."/>
            <person name="Gujja S."/>
            <person name="Hansen M."/>
            <person name="Howarth C."/>
            <person name="Imamovic A."/>
            <person name="Larimer J."/>
            <person name="McCowen C."/>
            <person name="Montmayeur A."/>
            <person name="Murphy C."/>
            <person name="Neiman D."/>
            <person name="Pearson M."/>
            <person name="Priest M."/>
            <person name="Roberts A."/>
            <person name="Saif S."/>
            <person name="Shea T."/>
            <person name="Sisk P."/>
            <person name="Sykes S."/>
            <person name="Wortman J."/>
            <person name="Nusbaum C."/>
            <person name="Birren B."/>
        </authorList>
    </citation>
    <scope>NUCLEOTIDE SEQUENCE [LARGE SCALE GENOMIC DNA]</scope>
    <source>
        <strain evidence="2 3">CCUG 45783</strain>
    </source>
</reference>
<dbReference type="eggNOG" id="ENOG502ZPJK">
    <property type="taxonomic scope" value="Bacteria"/>
</dbReference>
<proteinExistence type="predicted"/>
<keyword evidence="3" id="KW-1185">Reference proteome</keyword>
<evidence type="ECO:0000313" key="2">
    <source>
        <dbReference type="EMBL" id="EKU84704.1"/>
    </source>
</evidence>